<protein>
    <submittedName>
        <fullName evidence="1">Uncharacterized protein</fullName>
    </submittedName>
</protein>
<dbReference type="GeneID" id="75142123"/>
<sequence length="51" mass="5952">MSDSFEKWLNEPIGPNGEQRRYVLSIPRQHFAKTVWTDCEKAIKGKRTSSK</sequence>
<organism evidence="1 2">
    <name type="scientific">Yersinia alsatica</name>
    <dbReference type="NCBI Taxonomy" id="2890317"/>
    <lineage>
        <taxon>Bacteria</taxon>
        <taxon>Pseudomonadati</taxon>
        <taxon>Pseudomonadota</taxon>
        <taxon>Gammaproteobacteria</taxon>
        <taxon>Enterobacterales</taxon>
        <taxon>Yersiniaceae</taxon>
        <taxon>Yersinia</taxon>
    </lineage>
</organism>
<dbReference type="EMBL" id="CP104006">
    <property type="protein sequence ID" value="UWM44706.1"/>
    <property type="molecule type" value="Genomic_DNA"/>
</dbReference>
<accession>A0ABY5UMJ1</accession>
<proteinExistence type="predicted"/>
<dbReference type="Proteomes" id="UP001057860">
    <property type="component" value="Chromosome"/>
</dbReference>
<evidence type="ECO:0000313" key="2">
    <source>
        <dbReference type="Proteomes" id="UP001057860"/>
    </source>
</evidence>
<evidence type="ECO:0000313" key="1">
    <source>
        <dbReference type="EMBL" id="UWM44706.1"/>
    </source>
</evidence>
<reference evidence="1" key="1">
    <citation type="submission" date="2022-08" db="EMBL/GenBank/DDBJ databases">
        <authorList>
            <person name="Bogun A."/>
            <person name="Kislichkina A."/>
            <person name="Solomentsev V."/>
            <person name="Skryabin Y."/>
            <person name="Sizova A."/>
            <person name="Platonov M."/>
            <person name="Dentovskaya S."/>
        </authorList>
    </citation>
    <scope>NUCLEOTIDE SEQUENCE</scope>
    <source>
        <strain evidence="1">SCPM-O-B-7604</strain>
    </source>
</reference>
<keyword evidence="2" id="KW-1185">Reference proteome</keyword>
<dbReference type="RefSeq" id="WP_155412594.1">
    <property type="nucleotide sequence ID" value="NZ_CABHWQ010000021.1"/>
</dbReference>
<name>A0ABY5UMJ1_9GAMM</name>
<gene>
    <name evidence="1" type="ORF">N0H69_18950</name>
</gene>